<evidence type="ECO:0000256" key="1">
    <source>
        <dbReference type="SAM" id="Phobius"/>
    </source>
</evidence>
<feature type="transmembrane region" description="Helical" evidence="1">
    <location>
        <begin position="79"/>
        <end position="99"/>
    </location>
</feature>
<sequence length="200" mass="24568">MFIFFKCFLFCVCFLQFVTCNYMSLGRCVAAWCLNLYEWVVWFCTNFTYNCCFWWGLFYYYVFYLLWWAFLLEFGFGSYFWVCFFVGCGCLGYDCLYFFGSGNYYYFFWFAWWSLFWCCLFFLEYDYFGFGSSCGFNVAFVYYFDFSSFFYMFLGLCWGVVVVLSMMFMLFLCSLVFVCWFFMNFLFLVCSVLFLLVWLV</sequence>
<protein>
    <submittedName>
        <fullName evidence="3">ATP synthase F0 subunit 6</fullName>
    </submittedName>
</protein>
<accession>A0A0G2TCZ9</accession>
<keyword evidence="1" id="KW-0472">Membrane</keyword>
<dbReference type="AlphaFoldDB" id="A0A0G2TCZ9"/>
<gene>
    <name evidence="3" type="primary">ATP6</name>
</gene>
<geneLocation type="mitochondrion" evidence="3"/>
<dbReference type="GeneID" id="24404569"/>
<feature type="chain" id="PRO_5002549550" evidence="2">
    <location>
        <begin position="21"/>
        <end position="200"/>
    </location>
</feature>
<reference evidence="3" key="1">
    <citation type="submission" date="2015-01" db="EMBL/GenBank/DDBJ databases">
        <title>The complete mitochondrial genome of Oxyuris equi(Nematoda: Oxyurida): Compared with other pinworms Enterobius vermicularis and Wellcomia siamensis.</title>
        <authorList>
            <person name="Zhang Y."/>
            <person name="Chang Q.C."/>
            <person name="Xu W."/>
            <person name="Wang C."/>
        </authorList>
    </citation>
    <scope>NUCLEOTIDE SEQUENCE</scope>
</reference>
<feature type="transmembrane region" description="Helical" evidence="1">
    <location>
        <begin position="54"/>
        <end position="72"/>
    </location>
</feature>
<feature type="transmembrane region" description="Helical" evidence="1">
    <location>
        <begin position="179"/>
        <end position="199"/>
    </location>
</feature>
<keyword evidence="3" id="KW-0496">Mitochondrion</keyword>
<dbReference type="CTD" id="4508"/>
<keyword evidence="2" id="KW-0732">Signal</keyword>
<evidence type="ECO:0000313" key="3">
    <source>
        <dbReference type="EMBL" id="AKI07539.1"/>
    </source>
</evidence>
<dbReference type="RefSeq" id="YP_009142690.1">
    <property type="nucleotide sequence ID" value="NC_027190.1"/>
</dbReference>
<dbReference type="EMBL" id="KP404095">
    <property type="protein sequence ID" value="AKI07539.1"/>
    <property type="molecule type" value="Genomic_DNA"/>
</dbReference>
<feature type="non-terminal residue" evidence="3">
    <location>
        <position position="200"/>
    </location>
</feature>
<name>A0A0G2TCZ9_9BILA</name>
<feature type="transmembrane region" description="Helical" evidence="1">
    <location>
        <begin position="150"/>
        <end position="172"/>
    </location>
</feature>
<feature type="signal peptide" evidence="2">
    <location>
        <begin position="1"/>
        <end position="20"/>
    </location>
</feature>
<feature type="transmembrane region" description="Helical" evidence="1">
    <location>
        <begin position="105"/>
        <end position="123"/>
    </location>
</feature>
<proteinExistence type="predicted"/>
<keyword evidence="1" id="KW-0812">Transmembrane</keyword>
<keyword evidence="1" id="KW-1133">Transmembrane helix</keyword>
<organism evidence="3">
    <name type="scientific">Oxyuris equi</name>
    <dbReference type="NCBI Taxonomy" id="132389"/>
    <lineage>
        <taxon>Eukaryota</taxon>
        <taxon>Metazoa</taxon>
        <taxon>Ecdysozoa</taxon>
        <taxon>Nematoda</taxon>
        <taxon>Chromadorea</taxon>
        <taxon>Rhabditida</taxon>
        <taxon>Spirurina</taxon>
        <taxon>Oxyuridomorpha</taxon>
        <taxon>Oxyuroidea</taxon>
        <taxon>Oxyuridae</taxon>
        <taxon>Oxyuris</taxon>
    </lineage>
</organism>
<evidence type="ECO:0000256" key="2">
    <source>
        <dbReference type="SAM" id="SignalP"/>
    </source>
</evidence>